<dbReference type="NCBIfam" id="TIGR02594">
    <property type="entry name" value="TIGR02594 family protein"/>
    <property type="match status" value="1"/>
</dbReference>
<dbReference type="Proteomes" id="UP001203338">
    <property type="component" value="Unassembled WGS sequence"/>
</dbReference>
<sequence length="236" mass="25839">MNIKDIQQALQSAGFDPGPIDGIRGRKTILAIKAFQQANNLISDGLVGPKTRAVLLEGVETAPNPEFSIPTTIPWLETAFELIGTQEKRGSESNEAIIGWAEDLEITAYNDDDIPWCGLFVAHCVGSQMPEEPLPVNPLGARQWARFGHEVSPRLGAVMVFWRGSPSGWKGHVGLYWAEDDEAYHILGGNQSNAVTVTRISRKRLLTARWPHTGLAVDCITRRASTKGKLLSTNEA</sequence>
<comment type="caution">
    <text evidence="2">The sequence shown here is derived from an EMBL/GenBank/DDBJ whole genome shotgun (WGS) entry which is preliminary data.</text>
</comment>
<dbReference type="InterPro" id="IPR013423">
    <property type="entry name" value="CHP02594"/>
</dbReference>
<accession>A0ABT0PJX1</accession>
<name>A0ABT0PJX1_9GAMM</name>
<dbReference type="Gene3D" id="1.10.101.10">
    <property type="entry name" value="PGBD-like superfamily/PGBD"/>
    <property type="match status" value="1"/>
</dbReference>
<evidence type="ECO:0000313" key="2">
    <source>
        <dbReference type="EMBL" id="MCL6271684.1"/>
    </source>
</evidence>
<dbReference type="SUPFAM" id="SSF47090">
    <property type="entry name" value="PGBD-like"/>
    <property type="match status" value="1"/>
</dbReference>
<gene>
    <name evidence="2" type="ORF">M3P05_17335</name>
</gene>
<dbReference type="InterPro" id="IPR036366">
    <property type="entry name" value="PGBDSf"/>
</dbReference>
<dbReference type="InterPro" id="IPR002477">
    <property type="entry name" value="Peptidoglycan-bd-like"/>
</dbReference>
<feature type="domain" description="Peptidoglycan binding-like" evidence="1">
    <location>
        <begin position="2"/>
        <end position="55"/>
    </location>
</feature>
<proteinExistence type="predicted"/>
<dbReference type="Pfam" id="PF01471">
    <property type="entry name" value="PG_binding_1"/>
    <property type="match status" value="1"/>
</dbReference>
<evidence type="ECO:0000259" key="1">
    <source>
        <dbReference type="Pfam" id="PF01471"/>
    </source>
</evidence>
<keyword evidence="3" id="KW-1185">Reference proteome</keyword>
<evidence type="ECO:0000313" key="3">
    <source>
        <dbReference type="Proteomes" id="UP001203338"/>
    </source>
</evidence>
<reference evidence="2 3" key="1">
    <citation type="submission" date="2022-05" db="EMBL/GenBank/DDBJ databases">
        <authorList>
            <person name="Park J.-S."/>
        </authorList>
    </citation>
    <scope>NUCLEOTIDE SEQUENCE [LARGE SCALE GENOMIC DNA]</scope>
    <source>
        <strain evidence="2 3">2012CJ34-2</strain>
    </source>
</reference>
<dbReference type="EMBL" id="JAMFLX010000030">
    <property type="protein sequence ID" value="MCL6271684.1"/>
    <property type="molecule type" value="Genomic_DNA"/>
</dbReference>
<dbReference type="RefSeq" id="WP_249701322.1">
    <property type="nucleotide sequence ID" value="NZ_JAMFLX010000030.1"/>
</dbReference>
<protein>
    <submittedName>
        <fullName evidence="2">TIGR02594 family protein</fullName>
    </submittedName>
</protein>
<organism evidence="2 3">
    <name type="scientific">Parendozoicomonas callyspongiae</name>
    <dbReference type="NCBI Taxonomy" id="2942213"/>
    <lineage>
        <taxon>Bacteria</taxon>
        <taxon>Pseudomonadati</taxon>
        <taxon>Pseudomonadota</taxon>
        <taxon>Gammaproteobacteria</taxon>
        <taxon>Oceanospirillales</taxon>
        <taxon>Endozoicomonadaceae</taxon>
        <taxon>Parendozoicomonas</taxon>
    </lineage>
</organism>
<dbReference type="InterPro" id="IPR036365">
    <property type="entry name" value="PGBD-like_sf"/>
</dbReference>